<protein>
    <submittedName>
        <fullName evidence="3">EamA family transporter</fullName>
    </submittedName>
</protein>
<sequence>MRLTLAPSPVVQGMVMVCTASLCFSLNDTFTKFLVFRYGISEIIFLRSLIALPLLAAMAIVIGRTTIRWSSRLFFHAIRGALNLAAAYLYINGLQYLSIAETTVILFSSPLIVTLASVFFFKEVVGWQKWAAAICSFTGVVVAIRPGAEAFQPASLFILASSFLYAANSLTARWIPEADNLWTISFFGAAFSALFVAPLAVSEWIPVHSEDLMFLTAAALCSSLGIGLSSLAYRLAQASDLAPYAYSGLIWSLGITMLVWGAVPTAWTFLGAAIIAASSLFHFFWSR</sequence>
<feature type="transmembrane region" description="Helical" evidence="1">
    <location>
        <begin position="73"/>
        <end position="91"/>
    </location>
</feature>
<accession>A0A2U2DJ18</accession>
<dbReference type="PANTHER" id="PTHR22911:SF103">
    <property type="entry name" value="BLR2811 PROTEIN"/>
    <property type="match status" value="1"/>
</dbReference>
<dbReference type="GO" id="GO:0016020">
    <property type="term" value="C:membrane"/>
    <property type="evidence" value="ECO:0007669"/>
    <property type="project" value="InterPro"/>
</dbReference>
<reference evidence="3 4" key="1">
    <citation type="submission" date="2018-05" db="EMBL/GenBank/DDBJ databases">
        <title>The draft genome of strain NS-104.</title>
        <authorList>
            <person name="Hang P."/>
            <person name="Jiang J."/>
        </authorList>
    </citation>
    <scope>NUCLEOTIDE SEQUENCE [LARGE SCALE GENOMIC DNA]</scope>
    <source>
        <strain evidence="3 4">NS-104</strain>
    </source>
</reference>
<feature type="transmembrane region" description="Helical" evidence="1">
    <location>
        <begin position="181"/>
        <end position="200"/>
    </location>
</feature>
<evidence type="ECO:0000313" key="4">
    <source>
        <dbReference type="Proteomes" id="UP000245252"/>
    </source>
</evidence>
<keyword evidence="4" id="KW-1185">Reference proteome</keyword>
<dbReference type="Pfam" id="PF00892">
    <property type="entry name" value="EamA"/>
    <property type="match status" value="1"/>
</dbReference>
<comment type="caution">
    <text evidence="3">The sequence shown here is derived from an EMBL/GenBank/DDBJ whole genome shotgun (WGS) entry which is preliminary data.</text>
</comment>
<dbReference type="Proteomes" id="UP000245252">
    <property type="component" value="Unassembled WGS sequence"/>
</dbReference>
<keyword evidence="1" id="KW-0812">Transmembrane</keyword>
<dbReference type="InterPro" id="IPR000620">
    <property type="entry name" value="EamA_dom"/>
</dbReference>
<dbReference type="PANTHER" id="PTHR22911">
    <property type="entry name" value="ACYL-MALONYL CONDENSING ENZYME-RELATED"/>
    <property type="match status" value="1"/>
</dbReference>
<dbReference type="AlphaFoldDB" id="A0A2U2DJ18"/>
<keyword evidence="1" id="KW-0472">Membrane</keyword>
<feature type="transmembrane region" description="Helical" evidence="1">
    <location>
        <begin position="244"/>
        <end position="260"/>
    </location>
</feature>
<feature type="transmembrane region" description="Helical" evidence="1">
    <location>
        <begin position="43"/>
        <end position="61"/>
    </location>
</feature>
<dbReference type="SUPFAM" id="SSF103481">
    <property type="entry name" value="Multidrug resistance efflux transporter EmrE"/>
    <property type="match status" value="2"/>
</dbReference>
<dbReference type="OrthoDB" id="7818056at2"/>
<feature type="transmembrane region" description="Helical" evidence="1">
    <location>
        <begin position="103"/>
        <end position="121"/>
    </location>
</feature>
<dbReference type="EMBL" id="QFBC01000017">
    <property type="protein sequence ID" value="PWE53310.1"/>
    <property type="molecule type" value="Genomic_DNA"/>
</dbReference>
<dbReference type="InterPro" id="IPR037185">
    <property type="entry name" value="EmrE-like"/>
</dbReference>
<evidence type="ECO:0000256" key="1">
    <source>
        <dbReference type="SAM" id="Phobius"/>
    </source>
</evidence>
<dbReference type="RefSeq" id="WP_109461351.1">
    <property type="nucleotide sequence ID" value="NZ_QFBC01000017.1"/>
</dbReference>
<gene>
    <name evidence="3" type="ORF">DEM27_26995</name>
</gene>
<feature type="transmembrane region" description="Helical" evidence="1">
    <location>
        <begin position="212"/>
        <end position="232"/>
    </location>
</feature>
<keyword evidence="1" id="KW-1133">Transmembrane helix</keyword>
<feature type="domain" description="EamA" evidence="2">
    <location>
        <begin position="13"/>
        <end position="143"/>
    </location>
</feature>
<evidence type="ECO:0000259" key="2">
    <source>
        <dbReference type="Pfam" id="PF00892"/>
    </source>
</evidence>
<organism evidence="3 4">
    <name type="scientific">Metarhizobium album</name>
    <dbReference type="NCBI Taxonomy" id="2182425"/>
    <lineage>
        <taxon>Bacteria</taxon>
        <taxon>Pseudomonadati</taxon>
        <taxon>Pseudomonadota</taxon>
        <taxon>Alphaproteobacteria</taxon>
        <taxon>Hyphomicrobiales</taxon>
        <taxon>Rhizobiaceae</taxon>
        <taxon>Metarhizobium</taxon>
    </lineage>
</organism>
<feature type="transmembrane region" description="Helical" evidence="1">
    <location>
        <begin position="266"/>
        <end position="285"/>
    </location>
</feature>
<evidence type="ECO:0000313" key="3">
    <source>
        <dbReference type="EMBL" id="PWE53310.1"/>
    </source>
</evidence>
<proteinExistence type="predicted"/>
<name>A0A2U2DJ18_9HYPH</name>